<dbReference type="Gene3D" id="2.40.40.10">
    <property type="entry name" value="RlpA-like domain"/>
    <property type="match status" value="1"/>
</dbReference>
<accession>A0A9Q3IEM3</accession>
<name>A0A9Q3IEM3_9BASI</name>
<evidence type="ECO:0000313" key="3">
    <source>
        <dbReference type="Proteomes" id="UP000765509"/>
    </source>
</evidence>
<reference evidence="2" key="1">
    <citation type="submission" date="2021-03" db="EMBL/GenBank/DDBJ databases">
        <title>Draft genome sequence of rust myrtle Austropuccinia psidii MF-1, a brazilian biotype.</title>
        <authorList>
            <person name="Quecine M.C."/>
            <person name="Pachon D.M.R."/>
            <person name="Bonatelli M.L."/>
            <person name="Correr F.H."/>
            <person name="Franceschini L.M."/>
            <person name="Leite T.F."/>
            <person name="Margarido G.R.A."/>
            <person name="Almeida C.A."/>
            <person name="Ferrarezi J.A."/>
            <person name="Labate C.A."/>
        </authorList>
    </citation>
    <scope>NUCLEOTIDE SEQUENCE</scope>
    <source>
        <strain evidence="2">MF-1</strain>
    </source>
</reference>
<comment type="caution">
    <text evidence="2">The sequence shown here is derived from an EMBL/GenBank/DDBJ whole genome shotgun (WGS) entry which is preliminary data.</text>
</comment>
<dbReference type="OrthoDB" id="406505at2759"/>
<organism evidence="2 3">
    <name type="scientific">Austropuccinia psidii MF-1</name>
    <dbReference type="NCBI Taxonomy" id="1389203"/>
    <lineage>
        <taxon>Eukaryota</taxon>
        <taxon>Fungi</taxon>
        <taxon>Dikarya</taxon>
        <taxon>Basidiomycota</taxon>
        <taxon>Pucciniomycotina</taxon>
        <taxon>Pucciniomycetes</taxon>
        <taxon>Pucciniales</taxon>
        <taxon>Sphaerophragmiaceae</taxon>
        <taxon>Austropuccinia</taxon>
    </lineage>
</organism>
<keyword evidence="3" id="KW-1185">Reference proteome</keyword>
<dbReference type="EMBL" id="AVOT02043276">
    <property type="protein sequence ID" value="MBW0538703.1"/>
    <property type="molecule type" value="Genomic_DNA"/>
</dbReference>
<evidence type="ECO:0000313" key="2">
    <source>
        <dbReference type="EMBL" id="MBW0538703.1"/>
    </source>
</evidence>
<sequence>RKSTQRLSKNLIDRQKFRIVQGTKLAQQSQKVFSTNLNTSLLNDDSDDLVEGYFTGGWATYFTQNNTPGACGIVHKDSDVIVALDYRRYGDLDSVSKHCGKTVEIKTTNGTVQAQVADACPTCLNQNCLDLSEGAFSLLGATKEEGMVPIEWKFV</sequence>
<dbReference type="CDD" id="cd22191">
    <property type="entry name" value="DPBB_RlpA_EXP_N-like"/>
    <property type="match status" value="1"/>
</dbReference>
<dbReference type="Proteomes" id="UP000765509">
    <property type="component" value="Unassembled WGS sequence"/>
</dbReference>
<dbReference type="AlphaFoldDB" id="A0A9Q3IEM3"/>
<dbReference type="PANTHER" id="PTHR31836">
    <property type="match status" value="1"/>
</dbReference>
<protein>
    <recommendedName>
        <fullName evidence="4">RlpA-like protein double-psi beta-barrel domain-containing protein</fullName>
    </recommendedName>
</protein>
<dbReference type="SUPFAM" id="SSF50685">
    <property type="entry name" value="Barwin-like endoglucanases"/>
    <property type="match status" value="1"/>
</dbReference>
<proteinExistence type="predicted"/>
<feature type="non-terminal residue" evidence="2">
    <location>
        <position position="1"/>
    </location>
</feature>
<evidence type="ECO:0008006" key="4">
    <source>
        <dbReference type="Google" id="ProtNLM"/>
    </source>
</evidence>
<dbReference type="InterPro" id="IPR036908">
    <property type="entry name" value="RlpA-like_sf"/>
</dbReference>
<gene>
    <name evidence="2" type="ORF">O181_078418</name>
</gene>
<dbReference type="PANTHER" id="PTHR31836:SF24">
    <property type="entry name" value="RLPA-LIKE PROTEIN DOUBLE-PSI BETA-BARREL DOMAIN-CONTAINING PROTEIN"/>
    <property type="match status" value="1"/>
</dbReference>
<keyword evidence="1" id="KW-0732">Signal</keyword>
<dbReference type="InterPro" id="IPR051477">
    <property type="entry name" value="Expansin_CellWall"/>
</dbReference>
<evidence type="ECO:0000256" key="1">
    <source>
        <dbReference type="ARBA" id="ARBA00022729"/>
    </source>
</evidence>